<protein>
    <submittedName>
        <fullName evidence="2">Uncharacterized protein</fullName>
    </submittedName>
</protein>
<accession>A0ABQ7CVS0</accession>
<feature type="compositionally biased region" description="Polar residues" evidence="1">
    <location>
        <begin position="41"/>
        <end position="59"/>
    </location>
</feature>
<gene>
    <name evidence="2" type="ORF">DY000_02015823</name>
</gene>
<dbReference type="Proteomes" id="UP000266723">
    <property type="component" value="Unassembled WGS sequence"/>
</dbReference>
<feature type="compositionally biased region" description="Basic residues" evidence="1">
    <location>
        <begin position="60"/>
        <end position="69"/>
    </location>
</feature>
<comment type="caution">
    <text evidence="2">The sequence shown here is derived from an EMBL/GenBank/DDBJ whole genome shotgun (WGS) entry which is preliminary data.</text>
</comment>
<reference evidence="2 3" key="1">
    <citation type="journal article" date="2020" name="BMC Genomics">
        <title>Intraspecific diversification of the crop wild relative Brassica cretica Lam. using demographic model selection.</title>
        <authorList>
            <person name="Kioukis A."/>
            <person name="Michalopoulou V.A."/>
            <person name="Briers L."/>
            <person name="Pirintsos S."/>
            <person name="Studholme D.J."/>
            <person name="Pavlidis P."/>
            <person name="Sarris P.F."/>
        </authorList>
    </citation>
    <scope>NUCLEOTIDE SEQUENCE [LARGE SCALE GENOMIC DNA]</scope>
    <source>
        <strain evidence="3">cv. PFS-1207/04</strain>
    </source>
</reference>
<organism evidence="2 3">
    <name type="scientific">Brassica cretica</name>
    <name type="common">Mustard</name>
    <dbReference type="NCBI Taxonomy" id="69181"/>
    <lineage>
        <taxon>Eukaryota</taxon>
        <taxon>Viridiplantae</taxon>
        <taxon>Streptophyta</taxon>
        <taxon>Embryophyta</taxon>
        <taxon>Tracheophyta</taxon>
        <taxon>Spermatophyta</taxon>
        <taxon>Magnoliopsida</taxon>
        <taxon>eudicotyledons</taxon>
        <taxon>Gunneridae</taxon>
        <taxon>Pentapetalae</taxon>
        <taxon>rosids</taxon>
        <taxon>malvids</taxon>
        <taxon>Brassicales</taxon>
        <taxon>Brassicaceae</taxon>
        <taxon>Brassiceae</taxon>
        <taxon>Brassica</taxon>
    </lineage>
</organism>
<evidence type="ECO:0000313" key="3">
    <source>
        <dbReference type="Proteomes" id="UP000266723"/>
    </source>
</evidence>
<feature type="region of interest" description="Disordered" evidence="1">
    <location>
        <begin position="1"/>
        <end position="69"/>
    </location>
</feature>
<keyword evidence="3" id="KW-1185">Reference proteome</keyword>
<feature type="compositionally biased region" description="Basic and acidic residues" evidence="1">
    <location>
        <begin position="1"/>
        <end position="17"/>
    </location>
</feature>
<evidence type="ECO:0000313" key="2">
    <source>
        <dbReference type="EMBL" id="KAF3564203.1"/>
    </source>
</evidence>
<name>A0ABQ7CVS0_BRACR</name>
<sequence>MLSTKKESARFFEESKQHPVTSNHTGPSPPVYPLHIRALGSTISKTSSEAQCSPSSTKNQRSKQHQTPV</sequence>
<evidence type="ECO:0000256" key="1">
    <source>
        <dbReference type="SAM" id="MobiDB-lite"/>
    </source>
</evidence>
<dbReference type="EMBL" id="QGKV02000759">
    <property type="protein sequence ID" value="KAF3564203.1"/>
    <property type="molecule type" value="Genomic_DNA"/>
</dbReference>
<proteinExistence type="predicted"/>